<dbReference type="InterPro" id="IPR050365">
    <property type="entry name" value="TIM50"/>
</dbReference>
<keyword evidence="3" id="KW-1185">Reference proteome</keyword>
<dbReference type="EMBL" id="CAJJDM010000010">
    <property type="protein sequence ID" value="CAD8049160.1"/>
    <property type="molecule type" value="Genomic_DNA"/>
</dbReference>
<dbReference type="Proteomes" id="UP000688137">
    <property type="component" value="Unassembled WGS sequence"/>
</dbReference>
<dbReference type="PANTHER" id="PTHR12210">
    <property type="entry name" value="DULLARD PROTEIN PHOSPHATASE"/>
    <property type="match status" value="1"/>
</dbReference>
<comment type="caution">
    <text evidence="2">The sequence shown here is derived from an EMBL/GenBank/DDBJ whole genome shotgun (WGS) entry which is preliminary data.</text>
</comment>
<proteinExistence type="predicted"/>
<name>A0A8S1K106_PARPR</name>
<evidence type="ECO:0000259" key="1">
    <source>
        <dbReference type="PROSITE" id="PS50969"/>
    </source>
</evidence>
<dbReference type="FunFam" id="3.40.50.1000:FF:000093">
    <property type="entry name" value="NLI interacting factor-like phosphatase family protein"/>
    <property type="match status" value="1"/>
</dbReference>
<dbReference type="InterPro" id="IPR004274">
    <property type="entry name" value="FCP1_dom"/>
</dbReference>
<dbReference type="AlphaFoldDB" id="A0A8S1K106"/>
<reference evidence="2" key="1">
    <citation type="submission" date="2021-01" db="EMBL/GenBank/DDBJ databases">
        <authorList>
            <consortium name="Genoscope - CEA"/>
            <person name="William W."/>
        </authorList>
    </citation>
    <scope>NUCLEOTIDE SEQUENCE</scope>
</reference>
<feature type="domain" description="FCP1 homology" evidence="1">
    <location>
        <begin position="67"/>
        <end position="225"/>
    </location>
</feature>
<evidence type="ECO:0000313" key="2">
    <source>
        <dbReference type="EMBL" id="CAD8049160.1"/>
    </source>
</evidence>
<dbReference type="OMA" id="ATDKCKK"/>
<dbReference type="SMART" id="SM00577">
    <property type="entry name" value="CPDc"/>
    <property type="match status" value="1"/>
</dbReference>
<dbReference type="NCBIfam" id="TIGR02251">
    <property type="entry name" value="HIF-SF_euk"/>
    <property type="match status" value="1"/>
</dbReference>
<accession>A0A8S1K106</accession>
<dbReference type="PROSITE" id="PS50969">
    <property type="entry name" value="FCP1"/>
    <property type="match status" value="1"/>
</dbReference>
<dbReference type="InterPro" id="IPR011948">
    <property type="entry name" value="Dullard_phosphatase"/>
</dbReference>
<dbReference type="GO" id="GO:0016791">
    <property type="term" value="F:phosphatase activity"/>
    <property type="evidence" value="ECO:0007669"/>
    <property type="project" value="InterPro"/>
</dbReference>
<dbReference type="Pfam" id="PF03031">
    <property type="entry name" value="NIF"/>
    <property type="match status" value="1"/>
</dbReference>
<protein>
    <recommendedName>
        <fullName evidence="1">FCP1 homology domain-containing protein</fullName>
    </recommendedName>
</protein>
<dbReference type="CDD" id="cd07521">
    <property type="entry name" value="HAD_FCP1-like"/>
    <property type="match status" value="1"/>
</dbReference>
<organism evidence="2 3">
    <name type="scientific">Paramecium primaurelia</name>
    <dbReference type="NCBI Taxonomy" id="5886"/>
    <lineage>
        <taxon>Eukaryota</taxon>
        <taxon>Sar</taxon>
        <taxon>Alveolata</taxon>
        <taxon>Ciliophora</taxon>
        <taxon>Intramacronucleata</taxon>
        <taxon>Oligohymenophorea</taxon>
        <taxon>Peniculida</taxon>
        <taxon>Parameciidae</taxon>
        <taxon>Paramecium</taxon>
    </lineage>
</organism>
<evidence type="ECO:0000313" key="3">
    <source>
        <dbReference type="Proteomes" id="UP000688137"/>
    </source>
</evidence>
<gene>
    <name evidence="2" type="ORF">PPRIM_AZ9-3.1.T0130273</name>
</gene>
<sequence>MEFISRSNIAKMVGSTLVNASATEKCKKIISWSWEMLGSILIMMGSPISVKGLDSDDDCKDKITAKQTEKEFTLVLDLDETLIHSDMERTSFLDEEILVKIGNTIEKYYVKIRPFARDFLKALSKYFELVVFTAAIKEYADKVIDYLDPSGFITRRFYRDSCTKKDGVFYKDLTKVNTNLDKTFIIDNSLSGMSLNPQNGILIKSWYNDLKDQELKIYEAMLKKNVKPKDNIVKCINQMKRKYPKNVLN</sequence>